<reference evidence="7 8" key="1">
    <citation type="submission" date="2024-01" db="EMBL/GenBank/DDBJ databases">
        <title>Genome assemblies of Stephania.</title>
        <authorList>
            <person name="Yang L."/>
        </authorList>
    </citation>
    <scope>NUCLEOTIDE SEQUENCE [LARGE SCALE GENOMIC DNA]</scope>
    <source>
        <strain evidence="7">JXDWG</strain>
        <tissue evidence="7">Leaf</tissue>
    </source>
</reference>
<organism evidence="7 8">
    <name type="scientific">Stephania cephalantha</name>
    <dbReference type="NCBI Taxonomy" id="152367"/>
    <lineage>
        <taxon>Eukaryota</taxon>
        <taxon>Viridiplantae</taxon>
        <taxon>Streptophyta</taxon>
        <taxon>Embryophyta</taxon>
        <taxon>Tracheophyta</taxon>
        <taxon>Spermatophyta</taxon>
        <taxon>Magnoliopsida</taxon>
        <taxon>Ranunculales</taxon>
        <taxon>Menispermaceae</taxon>
        <taxon>Menispermoideae</taxon>
        <taxon>Cissampelideae</taxon>
        <taxon>Stephania</taxon>
    </lineage>
</organism>
<evidence type="ECO:0000256" key="2">
    <source>
        <dbReference type="ARBA" id="ARBA00044677"/>
    </source>
</evidence>
<proteinExistence type="predicted"/>
<accession>A0AAP0E4K7</accession>
<dbReference type="EC" id="2.7.7.102" evidence="3"/>
<evidence type="ECO:0000256" key="6">
    <source>
        <dbReference type="SAM" id="SignalP"/>
    </source>
</evidence>
<evidence type="ECO:0000256" key="4">
    <source>
        <dbReference type="ARBA" id="ARBA00047303"/>
    </source>
</evidence>
<dbReference type="GO" id="GO:0006264">
    <property type="term" value="P:mitochondrial DNA replication"/>
    <property type="evidence" value="ECO:0007669"/>
    <property type="project" value="TreeGrafter"/>
</dbReference>
<name>A0AAP0E4K7_9MAGN</name>
<evidence type="ECO:0000256" key="3">
    <source>
        <dbReference type="ARBA" id="ARBA00044768"/>
    </source>
</evidence>
<feature type="compositionally biased region" description="Basic residues" evidence="5">
    <location>
        <begin position="56"/>
        <end position="70"/>
    </location>
</feature>
<gene>
    <name evidence="7" type="ORF">Scep_029054</name>
</gene>
<dbReference type="GO" id="GO:0005634">
    <property type="term" value="C:nucleus"/>
    <property type="evidence" value="ECO:0007669"/>
    <property type="project" value="TreeGrafter"/>
</dbReference>
<comment type="catalytic activity">
    <reaction evidence="2">
        <text>ssDNA + n NTP = ssDNA/pppN(pN)n-1 hybrid + (n-1) diphosphate.</text>
        <dbReference type="EC" id="2.7.7.102"/>
    </reaction>
</comment>
<evidence type="ECO:0000256" key="5">
    <source>
        <dbReference type="SAM" id="MobiDB-lite"/>
    </source>
</evidence>
<dbReference type="AlphaFoldDB" id="A0AAP0E4K7"/>
<feature type="compositionally biased region" description="Basic residues" evidence="5">
    <location>
        <begin position="96"/>
        <end position="107"/>
    </location>
</feature>
<feature type="chain" id="PRO_5042812237" description="DNA-directed primase/polymerase protein" evidence="6">
    <location>
        <begin position="22"/>
        <end position="668"/>
    </location>
</feature>
<evidence type="ECO:0000313" key="8">
    <source>
        <dbReference type="Proteomes" id="UP001419268"/>
    </source>
</evidence>
<dbReference type="PANTHER" id="PTHR31399:SF0">
    <property type="entry name" value="DNA-DIRECTED PRIMASE_POLYMERASE PROTEIN"/>
    <property type="match status" value="1"/>
</dbReference>
<dbReference type="GO" id="GO:0031297">
    <property type="term" value="P:replication fork processing"/>
    <property type="evidence" value="ECO:0007669"/>
    <property type="project" value="TreeGrafter"/>
</dbReference>
<protein>
    <recommendedName>
        <fullName evidence="1">DNA-directed primase/polymerase protein</fullName>
        <ecNumber evidence="3">2.7.7.102</ecNumber>
    </recommendedName>
</protein>
<dbReference type="Pfam" id="PF03121">
    <property type="entry name" value="Herpes_UL52"/>
    <property type="match status" value="1"/>
</dbReference>
<keyword evidence="6" id="KW-0732">Signal</keyword>
<dbReference type="GO" id="GO:0003887">
    <property type="term" value="F:DNA-directed DNA polymerase activity"/>
    <property type="evidence" value="ECO:0007669"/>
    <property type="project" value="UniProtKB-EC"/>
</dbReference>
<feature type="region of interest" description="Disordered" evidence="5">
    <location>
        <begin position="38"/>
        <end position="115"/>
    </location>
</feature>
<dbReference type="GO" id="GO:0005759">
    <property type="term" value="C:mitochondrial matrix"/>
    <property type="evidence" value="ECO:0007669"/>
    <property type="project" value="TreeGrafter"/>
</dbReference>
<comment type="caution">
    <text evidence="7">The sequence shown here is derived from an EMBL/GenBank/DDBJ whole genome shotgun (WGS) entry which is preliminary data.</text>
</comment>
<dbReference type="InterPro" id="IPR044917">
    <property type="entry name" value="PRIMPOL"/>
</dbReference>
<evidence type="ECO:0000313" key="7">
    <source>
        <dbReference type="EMBL" id="KAK9082583.1"/>
    </source>
</evidence>
<dbReference type="GO" id="GO:0003682">
    <property type="term" value="F:chromatin binding"/>
    <property type="evidence" value="ECO:0007669"/>
    <property type="project" value="TreeGrafter"/>
</dbReference>
<comment type="catalytic activity">
    <reaction evidence="4">
        <text>DNA(n) + a 2'-deoxyribonucleoside 5'-triphosphate = DNA(n+1) + diphosphate</text>
        <dbReference type="Rhea" id="RHEA:22508"/>
        <dbReference type="Rhea" id="RHEA-COMP:17339"/>
        <dbReference type="Rhea" id="RHEA-COMP:17340"/>
        <dbReference type="ChEBI" id="CHEBI:33019"/>
        <dbReference type="ChEBI" id="CHEBI:61560"/>
        <dbReference type="ChEBI" id="CHEBI:173112"/>
        <dbReference type="EC" id="2.7.7.7"/>
    </reaction>
    <physiologicalReaction direction="left-to-right" evidence="4">
        <dbReference type="Rhea" id="RHEA:22509"/>
    </physiologicalReaction>
</comment>
<dbReference type="PANTHER" id="PTHR31399">
    <property type="entry name" value="DNA-DIRECTED PRIMASE / POLYMERASE PROTEIN"/>
    <property type="match status" value="1"/>
</dbReference>
<feature type="signal peptide" evidence="6">
    <location>
        <begin position="1"/>
        <end position="21"/>
    </location>
</feature>
<dbReference type="EMBL" id="JBBNAG010000013">
    <property type="protein sequence ID" value="KAK9082583.1"/>
    <property type="molecule type" value="Genomic_DNA"/>
</dbReference>
<dbReference type="GO" id="GO:0042276">
    <property type="term" value="P:error-prone translesion synthesis"/>
    <property type="evidence" value="ECO:0007669"/>
    <property type="project" value="InterPro"/>
</dbReference>
<evidence type="ECO:0000256" key="1">
    <source>
        <dbReference type="ARBA" id="ARBA00026139"/>
    </source>
</evidence>
<dbReference type="Proteomes" id="UP001419268">
    <property type="component" value="Unassembled WGS sequence"/>
</dbReference>
<dbReference type="GO" id="GO:0009411">
    <property type="term" value="P:response to UV"/>
    <property type="evidence" value="ECO:0007669"/>
    <property type="project" value="TreeGrafter"/>
</dbReference>
<sequence length="668" mass="76920">MLNLGLRLCCCLLLFVTMLTAKSLFRVEPLGKVTVNSPASGAPGMSSECGGICPRLPRRRSKQPHHHNHRLQPAPAPRFNTPQIQFNNNNNNNNNNKKKKKKKKKKGLGIGIGKESSLRTTANQFSPVVFYGSPDGVPPKRPTRLLRLLHEIRKDLFQQHNFTSSGKVVWETFPRQDRAIDFMTKHPHPHARLFSYQDHINAQRRFLVSTYNEFWTRYKNMNPRFRHHYEVISQGLPCHLYFDLEYNKKVNQNKNGDELVDLLISVIFDALYEKYSIQGCQDWVVELDSSTEEKFSRHLIVRIPRTAFKDNSHVGAFVAEICSRICNSQESGQGLEKLFVSKDSSSDDLSRHIFVDTAVYSRNRCFRLALSSKAGKSSVLLPTGRFKCKNMNEEDMFMESLICHMDDDCQTLLICKMDLDCKKILCFDSEVNYKYESRFYASGKNTLNNITTDVPTSYFIGKSPFPALDKFVETVASIGSITGKIRSWYWFSEEGLMIYNMLRNRYCERIGREHKSNHVMYVIDFRRGVYYQKCYDPDCKGYRSPFRDIPSDAIPDTLALSNSTLSENNGFLEDGLLCPFAQEFVDMSCSDNQSLTDSSMKNDWWLEAMIIADEIENKQSEMHDELPERDDEDVWWMAVERSASQGKLRMVASNKLVPLAQMEMEGLS</sequence>
<keyword evidence="8" id="KW-1185">Reference proteome</keyword>